<dbReference type="Proteomes" id="UP000073492">
    <property type="component" value="Unassembled WGS sequence"/>
</dbReference>
<evidence type="ECO:0000313" key="2">
    <source>
        <dbReference type="EMBL" id="KXS99385.1"/>
    </source>
</evidence>
<organism evidence="2 3">
    <name type="scientific">Pseudocercospora musae</name>
    <dbReference type="NCBI Taxonomy" id="113226"/>
    <lineage>
        <taxon>Eukaryota</taxon>
        <taxon>Fungi</taxon>
        <taxon>Dikarya</taxon>
        <taxon>Ascomycota</taxon>
        <taxon>Pezizomycotina</taxon>
        <taxon>Dothideomycetes</taxon>
        <taxon>Dothideomycetidae</taxon>
        <taxon>Mycosphaerellales</taxon>
        <taxon>Mycosphaerellaceae</taxon>
        <taxon>Pseudocercospora</taxon>
    </lineage>
</organism>
<dbReference type="SUPFAM" id="SSF50630">
    <property type="entry name" value="Acid proteases"/>
    <property type="match status" value="1"/>
</dbReference>
<accession>A0A139HAB2</accession>
<comment type="caution">
    <text evidence="2">The sequence shown here is derived from an EMBL/GenBank/DDBJ whole genome shotgun (WGS) entry which is preliminary data.</text>
</comment>
<feature type="domain" description="Peptidase A1" evidence="1">
    <location>
        <begin position="84"/>
        <end position="295"/>
    </location>
</feature>
<dbReference type="AlphaFoldDB" id="A0A139HAB2"/>
<protein>
    <recommendedName>
        <fullName evidence="1">Peptidase A1 domain-containing protein</fullName>
    </recommendedName>
</protein>
<evidence type="ECO:0000259" key="1">
    <source>
        <dbReference type="Pfam" id="PF00026"/>
    </source>
</evidence>
<dbReference type="OrthoDB" id="3941385at2759"/>
<dbReference type="Pfam" id="PF00026">
    <property type="entry name" value="Asp"/>
    <property type="match status" value="1"/>
</dbReference>
<sequence>MPSSCCLSWYDPCDSCTFRFLPSISGSQIWLPCPGMICNLGNASLKSQCLESRGVSTGSPALDKSSSWTPHDMFYFDQHPKLFGDASGKYGQDTIALVATSSSRQAVADRQVIAEYGINDYWVGLVGMAYRPTPFGKVNVSSPLASLLGNSTILSLSFGYTAGSVYVDDNLGSLTLGGYDASRRSPQATENLELHMDRNTNELKVELLDISVLNGTTSGERMLIPPGKTYSMFLDTSVSEFWLPSEVCDLFKGSFNITEDPETGLFEIDNASRQRMFNNNTSLTFVLGASRIPLRSFRLTLAPRLTVIIVELFPVDLNEEARAVVESGGTVLELAACKLVTGRK</sequence>
<dbReference type="InterPro" id="IPR033121">
    <property type="entry name" value="PEPTIDASE_A1"/>
</dbReference>
<name>A0A139HAB2_9PEZI</name>
<proteinExistence type="predicted"/>
<dbReference type="EMBL" id="LFZO01000713">
    <property type="protein sequence ID" value="KXS99385.1"/>
    <property type="molecule type" value="Genomic_DNA"/>
</dbReference>
<gene>
    <name evidence="2" type="ORF">AC579_8805</name>
</gene>
<keyword evidence="3" id="KW-1185">Reference proteome</keyword>
<dbReference type="InterPro" id="IPR021109">
    <property type="entry name" value="Peptidase_aspartic_dom_sf"/>
</dbReference>
<reference evidence="2 3" key="1">
    <citation type="submission" date="2015-07" db="EMBL/GenBank/DDBJ databases">
        <title>Comparative genomics of the Sigatoka disease complex on banana suggests a link between parallel evolutionary changes in Pseudocercospora fijiensis and Pseudocercospora eumusae and increased virulence on the banana host.</title>
        <authorList>
            <person name="Chang T.-C."/>
            <person name="Salvucci A."/>
            <person name="Crous P.W."/>
            <person name="Stergiopoulos I."/>
        </authorList>
    </citation>
    <scope>NUCLEOTIDE SEQUENCE [LARGE SCALE GENOMIC DNA]</scope>
    <source>
        <strain evidence="2 3">CBS 116634</strain>
    </source>
</reference>
<evidence type="ECO:0000313" key="3">
    <source>
        <dbReference type="Proteomes" id="UP000073492"/>
    </source>
</evidence>
<dbReference type="STRING" id="113226.A0A139HAB2"/>
<dbReference type="Gene3D" id="2.40.70.10">
    <property type="entry name" value="Acid Proteases"/>
    <property type="match status" value="2"/>
</dbReference>